<protein>
    <submittedName>
        <fullName evidence="1">Uncharacterized protein</fullName>
    </submittedName>
</protein>
<dbReference type="RefSeq" id="WP_014453294.1">
    <property type="nucleotide sequence ID" value="NC_017096.1"/>
</dbReference>
<dbReference type="KEGG" id="cex:CSE_07650"/>
<sequence>MKNENDLDLLVENFFDEYYYYFSSFATLRGIHRYDYKLSAYDRNELNNLRNLINDTTISLKSFEERNKNQRTHDLKTFKKILENTLGFIDEGFFGNAQFFVFDAFLGIVSVALTQAKPMSIRSRNFAERLGTLKHINDYIRTYVINITDAERKAVLKEIDYLEYFINQFSTYLLTKSDTDKKENLKVEKTNAIETLTELRKLIKSIKTCTEIKLKGFLDFHNLDNSFVDLKRILEDTLTSTSENLIRKAREIKIANPYKETIKEIISTKEQFDETRVNDIINSVENTLRIPILPEKIEFERRIFIDSSEFPDILSSLMGHAIPSGEFDLKKNVLFIIRNEENYHMLVYKILSNLLLGKPFVNFYRVGIKGKKKYFLNYLLYNGLPVYLRRTIFDEIKSQFGRAFELIYYYEEYVSTLKAYIQNEIYFRNWDILNIENFINEDKILIDKERFMEEFIYDMGRSFLTAQGLNAIVELKKEKRLRPNEFIIKLLQNMHYPFSIIRQLIK</sequence>
<accession>A0A7U6GEH5</accession>
<evidence type="ECO:0000313" key="1">
    <source>
        <dbReference type="EMBL" id="BAL80891.1"/>
    </source>
</evidence>
<organism evidence="1 2">
    <name type="scientific">Caldisericum exile (strain DSM 21853 / NBRC 104410 / AZM16c01)</name>
    <dbReference type="NCBI Taxonomy" id="511051"/>
    <lineage>
        <taxon>Bacteria</taxon>
        <taxon>Pseudomonadati</taxon>
        <taxon>Caldisericota/Cryosericota group</taxon>
        <taxon>Caldisericota</taxon>
        <taxon>Caldisericia</taxon>
        <taxon>Caldisericales</taxon>
        <taxon>Caldisericaceae</taxon>
        <taxon>Caldisericum</taxon>
    </lineage>
</organism>
<dbReference type="EMBL" id="AP012051">
    <property type="protein sequence ID" value="BAL80891.1"/>
    <property type="molecule type" value="Genomic_DNA"/>
</dbReference>
<name>A0A7U6GEH5_CALEA</name>
<evidence type="ECO:0000313" key="2">
    <source>
        <dbReference type="Proteomes" id="UP000004793"/>
    </source>
</evidence>
<dbReference type="AlphaFoldDB" id="A0A7U6GEH5"/>
<gene>
    <name evidence="1" type="ordered locus">CSE_07650</name>
</gene>
<dbReference type="Proteomes" id="UP000004793">
    <property type="component" value="Chromosome"/>
</dbReference>
<reference evidence="1 2" key="1">
    <citation type="submission" date="2011-01" db="EMBL/GenBank/DDBJ databases">
        <title>Whole genome sequence of Caldisericum exile AZM16c01.</title>
        <authorList>
            <person name="Narita-Yamada S."/>
            <person name="Kawakoshi A."/>
            <person name="Nakamura S."/>
            <person name="Sasagawa M."/>
            <person name="Fukada J."/>
            <person name="Sekine M."/>
            <person name="Kato Y."/>
            <person name="Fukai R."/>
            <person name="Sasaki K."/>
            <person name="Hanamaki A."/>
            <person name="Narita H."/>
            <person name="Konno Y."/>
            <person name="Mori K."/>
            <person name="Yamazaki S."/>
            <person name="Suzuki K."/>
            <person name="Fujita N."/>
        </authorList>
    </citation>
    <scope>NUCLEOTIDE SEQUENCE [LARGE SCALE GENOMIC DNA]</scope>
    <source>
        <strain evidence="2">DSM 21853 / NBRC 104410 / AZM16c01</strain>
    </source>
</reference>
<proteinExistence type="predicted"/>
<keyword evidence="2" id="KW-1185">Reference proteome</keyword>